<feature type="transmembrane region" description="Helical" evidence="8">
    <location>
        <begin position="687"/>
        <end position="709"/>
    </location>
</feature>
<feature type="transmembrane region" description="Helical" evidence="8">
    <location>
        <begin position="715"/>
        <end position="739"/>
    </location>
</feature>
<evidence type="ECO:0000256" key="5">
    <source>
        <dbReference type="ARBA" id="ARBA00022989"/>
    </source>
</evidence>
<dbReference type="OrthoDB" id="9782006at2"/>
<dbReference type="Pfam" id="PF03176">
    <property type="entry name" value="MMPL"/>
    <property type="match status" value="2"/>
</dbReference>
<dbReference type="AlphaFoldDB" id="A0A2K4ZDZ5"/>
<feature type="transmembrane region" description="Helical" evidence="8">
    <location>
        <begin position="297"/>
        <end position="324"/>
    </location>
</feature>
<dbReference type="PANTHER" id="PTHR33406:SF6">
    <property type="entry name" value="MEMBRANE PROTEIN YDGH-RELATED"/>
    <property type="match status" value="1"/>
</dbReference>
<protein>
    <submittedName>
        <fullName evidence="10">MMPL family protein</fullName>
    </submittedName>
</protein>
<feature type="region of interest" description="Disordered" evidence="7">
    <location>
        <begin position="814"/>
        <end position="885"/>
    </location>
</feature>
<dbReference type="PANTHER" id="PTHR33406">
    <property type="entry name" value="MEMBRANE PROTEIN MJ1562-RELATED"/>
    <property type="match status" value="1"/>
</dbReference>
<organism evidence="10 11">
    <name type="scientific">Acetatifactor muris</name>
    <dbReference type="NCBI Taxonomy" id="879566"/>
    <lineage>
        <taxon>Bacteria</taxon>
        <taxon>Bacillati</taxon>
        <taxon>Bacillota</taxon>
        <taxon>Clostridia</taxon>
        <taxon>Lachnospirales</taxon>
        <taxon>Lachnospiraceae</taxon>
        <taxon>Acetatifactor</taxon>
    </lineage>
</organism>
<keyword evidence="4 8" id="KW-0812">Transmembrane</keyword>
<dbReference type="InterPro" id="IPR004869">
    <property type="entry name" value="MMPL_dom"/>
</dbReference>
<keyword evidence="5 8" id="KW-1133">Transmembrane helix</keyword>
<evidence type="ECO:0000313" key="11">
    <source>
        <dbReference type="Proteomes" id="UP000236311"/>
    </source>
</evidence>
<feature type="transmembrane region" description="Helical" evidence="8">
    <location>
        <begin position="645"/>
        <end position="666"/>
    </location>
</feature>
<reference evidence="10 11" key="1">
    <citation type="submission" date="2018-01" db="EMBL/GenBank/DDBJ databases">
        <authorList>
            <person name="Gaut B.S."/>
            <person name="Morton B.R."/>
            <person name="Clegg M.T."/>
            <person name="Duvall M.R."/>
        </authorList>
    </citation>
    <scope>NUCLEOTIDE SEQUENCE [LARGE SCALE GENOMIC DNA]</scope>
    <source>
        <strain evidence="10">GP69</strain>
    </source>
</reference>
<keyword evidence="3" id="KW-1003">Cell membrane</keyword>
<feature type="transmembrane region" description="Helical" evidence="8">
    <location>
        <begin position="169"/>
        <end position="188"/>
    </location>
</feature>
<dbReference type="EMBL" id="OFSM01000006">
    <property type="protein sequence ID" value="SOY28676.1"/>
    <property type="molecule type" value="Genomic_DNA"/>
</dbReference>
<feature type="compositionally biased region" description="Basic and acidic residues" evidence="7">
    <location>
        <begin position="831"/>
        <end position="855"/>
    </location>
</feature>
<dbReference type="RefSeq" id="WP_103238899.1">
    <property type="nucleotide sequence ID" value="NZ_JANJZD010000006.1"/>
</dbReference>
<feature type="domain" description="Membrane transport protein MMPL" evidence="9">
    <location>
        <begin position="166"/>
        <end position="323"/>
    </location>
</feature>
<evidence type="ECO:0000259" key="9">
    <source>
        <dbReference type="Pfam" id="PF03176"/>
    </source>
</evidence>
<evidence type="ECO:0000313" key="10">
    <source>
        <dbReference type="EMBL" id="SOY28676.1"/>
    </source>
</evidence>
<keyword evidence="6 8" id="KW-0472">Membrane</keyword>
<feature type="transmembrane region" description="Helical" evidence="8">
    <location>
        <begin position="595"/>
        <end position="625"/>
    </location>
</feature>
<dbReference type="Gene3D" id="1.20.1640.10">
    <property type="entry name" value="Multidrug efflux transporter AcrB transmembrane domain"/>
    <property type="match status" value="2"/>
</dbReference>
<proteinExistence type="inferred from homology"/>
<comment type="subcellular location">
    <subcellularLocation>
        <location evidence="1">Cell membrane</location>
        <topology evidence="1">Multi-pass membrane protein</topology>
    </subcellularLocation>
</comment>
<keyword evidence="11" id="KW-1185">Reference proteome</keyword>
<evidence type="ECO:0000256" key="7">
    <source>
        <dbReference type="SAM" id="MobiDB-lite"/>
    </source>
</evidence>
<evidence type="ECO:0000256" key="3">
    <source>
        <dbReference type="ARBA" id="ARBA00022475"/>
    </source>
</evidence>
<evidence type="ECO:0000256" key="8">
    <source>
        <dbReference type="SAM" id="Phobius"/>
    </source>
</evidence>
<dbReference type="Proteomes" id="UP000236311">
    <property type="component" value="Unassembled WGS sequence"/>
</dbReference>
<dbReference type="InterPro" id="IPR050545">
    <property type="entry name" value="Mycobact_MmpL"/>
</dbReference>
<evidence type="ECO:0000256" key="6">
    <source>
        <dbReference type="ARBA" id="ARBA00023136"/>
    </source>
</evidence>
<feature type="compositionally biased region" description="Basic residues" evidence="7">
    <location>
        <begin position="870"/>
        <end position="885"/>
    </location>
</feature>
<sequence>MEKEKKDDSFMMKLSTLIVDKRKGFYLVFILVILYSVLSMNRVKVNNDLTAYLPDTTETRQGLDLMEEQFITYGTARIMVCNVTYEEAEALAEQIREMDGVSMLDFDNTEDYYHDMEALFKITFDEEAGDEVSLADLNGVLEALSAYDVYYSSDIGQEERDAADLSNDMIIILLLAGVVIVAVLLFTSSTYAEIPVFLMTFIVAAILNKGTNYWFGTISFVTDSIAVVLQLALAVDYAIILCHRFMEEHEDKDAREAVIVALSKAIPEISSSSLTTVSGMVAMMFMQFRIGYDMGIVLAKAIVLSLISVFFLMPGLLLTFANAIDHSHHKSFVPNITLVGKFCVHTRVIVPPLLLAMVIAGAILSGRADYVYDVNTLESKTMSENKFSVSMVNQEFGTVNQLAVIVPNGDYEKEGQALRALERMPEVNSCMGLANIEAMDGYILTQQLSPREFAELIDMDIEVADLFYSAYAVDNSNFGAILGGLNEYKVPLIDMFLFIYDQKERGNITLEDDLEETLTEAYSQISIARDQLLGERCSRFVLELDLPAEGEETYEALERIRATVAKYYNYQDIYLVGNSTSNKDLSDSFATDNSIITVLTALFVMVILLFTFQSAGLPVLLVVTIQGSIWMNFSLPYLTGEVVYFLGYLVVSAIQMGATIDYAIVITSRYMELKAYMPIKKAIVETLNQAFPTIVTSGSMLVAAGFIISNVSTNAVVAAIGLALGRGTLTSIGLVLLALPQTLLIGDIIIEKTAFTLKRDITKPLPAGGRIRMSGHIKGYVKGVIDGEFSGVIDGEMGAVIRAKDNVEKLTAELPEENSKTQAQPPELEAVEIKETGDDQNQHTISGKEPDRDAGMEIPDGNGTEGEHSLRRRRRSRRKAGGSER</sequence>
<dbReference type="GO" id="GO:0005886">
    <property type="term" value="C:plasma membrane"/>
    <property type="evidence" value="ECO:0007669"/>
    <property type="project" value="UniProtKB-SubCell"/>
</dbReference>
<dbReference type="SUPFAM" id="SSF82866">
    <property type="entry name" value="Multidrug efflux transporter AcrB transmembrane domain"/>
    <property type="match status" value="2"/>
</dbReference>
<evidence type="ECO:0000256" key="4">
    <source>
        <dbReference type="ARBA" id="ARBA00022692"/>
    </source>
</evidence>
<name>A0A2K4ZDZ5_9FIRM</name>
<gene>
    <name evidence="10" type="ORF">AMURIS_01387</name>
</gene>
<feature type="domain" description="Membrane transport protein MMPL" evidence="9">
    <location>
        <begin position="537"/>
        <end position="733"/>
    </location>
</feature>
<accession>A0A2K4ZDZ5</accession>
<evidence type="ECO:0000256" key="1">
    <source>
        <dbReference type="ARBA" id="ARBA00004651"/>
    </source>
</evidence>
<feature type="transmembrane region" description="Helical" evidence="8">
    <location>
        <begin position="344"/>
        <end position="364"/>
    </location>
</feature>
<feature type="transmembrane region" description="Helical" evidence="8">
    <location>
        <begin position="24"/>
        <end position="43"/>
    </location>
</feature>
<comment type="similarity">
    <text evidence="2">Belongs to the resistance-nodulation-cell division (RND) (TC 2.A.6) family. MmpL subfamily.</text>
</comment>
<evidence type="ECO:0000256" key="2">
    <source>
        <dbReference type="ARBA" id="ARBA00010157"/>
    </source>
</evidence>